<evidence type="ECO:0000256" key="2">
    <source>
        <dbReference type="SAM" id="Phobius"/>
    </source>
</evidence>
<dbReference type="STRING" id="1047168.A0A0F4GU37"/>
<accession>A0A0F4GU37</accession>
<feature type="compositionally biased region" description="Polar residues" evidence="1">
    <location>
        <begin position="1"/>
        <end position="19"/>
    </location>
</feature>
<evidence type="ECO:0000313" key="3">
    <source>
        <dbReference type="EMBL" id="KJX99730.1"/>
    </source>
</evidence>
<gene>
    <name evidence="3" type="ORF">TI39_contig352g00063</name>
</gene>
<dbReference type="OrthoDB" id="5296155at2759"/>
<comment type="caution">
    <text evidence="3">The sequence shown here is derived from an EMBL/GenBank/DDBJ whole genome shotgun (WGS) entry which is preliminary data.</text>
</comment>
<keyword evidence="2" id="KW-0812">Transmembrane</keyword>
<evidence type="ECO:0000313" key="4">
    <source>
        <dbReference type="Proteomes" id="UP000033647"/>
    </source>
</evidence>
<organism evidence="3 4">
    <name type="scientific">Zymoseptoria brevis</name>
    <dbReference type="NCBI Taxonomy" id="1047168"/>
    <lineage>
        <taxon>Eukaryota</taxon>
        <taxon>Fungi</taxon>
        <taxon>Dikarya</taxon>
        <taxon>Ascomycota</taxon>
        <taxon>Pezizomycotina</taxon>
        <taxon>Dothideomycetes</taxon>
        <taxon>Dothideomycetidae</taxon>
        <taxon>Mycosphaerellales</taxon>
        <taxon>Mycosphaerellaceae</taxon>
        <taxon>Zymoseptoria</taxon>
    </lineage>
</organism>
<feature type="region of interest" description="Disordered" evidence="1">
    <location>
        <begin position="1"/>
        <end position="101"/>
    </location>
</feature>
<keyword evidence="4" id="KW-1185">Reference proteome</keyword>
<protein>
    <submittedName>
        <fullName evidence="3">Uncharacterized protein</fullName>
    </submittedName>
</protein>
<evidence type="ECO:0000256" key="1">
    <source>
        <dbReference type="SAM" id="MobiDB-lite"/>
    </source>
</evidence>
<sequence length="376" mass="40403">MSNGRTPQLSPISIPQSQRLAAIFNDEADSAFASPRTPPLPPRSDLQDGTSQHPQSATSSNWPLVGERSEHSSVTHTEGPPAYNWVQDPVSEDNVSEGGPVEGEKLASLRQQGGWRRDMKRGGWGRICLLALGILLLIGLIIGLAVGLTVGRRGNNGNNKSSSNTGGSSVNATSLPFPIGQYSIVTSLRDTNTDCTSNAATWRCPPSTTQFQWIITNTSSNYATNSTSLTTAEDGVPANLTISTTNNPFSITFSNISLTYHNPASNASAERYTFSYQQSKSVIPTVPLVGNQVAQCYFNQTTFSGTLYLGAQRSGDGQQLPTDVWPYALEIEQVSPSGEDVPACYQWNNGIDGERIQGVLTPQAEGAECSCDYRNF</sequence>
<feature type="compositionally biased region" description="Polar residues" evidence="1">
    <location>
        <begin position="47"/>
        <end position="62"/>
    </location>
</feature>
<dbReference type="AlphaFoldDB" id="A0A0F4GU37"/>
<keyword evidence="2" id="KW-1133">Transmembrane helix</keyword>
<name>A0A0F4GU37_9PEZI</name>
<dbReference type="EMBL" id="LAFY01000344">
    <property type="protein sequence ID" value="KJX99730.1"/>
    <property type="molecule type" value="Genomic_DNA"/>
</dbReference>
<feature type="transmembrane region" description="Helical" evidence="2">
    <location>
        <begin position="127"/>
        <end position="150"/>
    </location>
</feature>
<proteinExistence type="predicted"/>
<reference evidence="3 4" key="1">
    <citation type="submission" date="2015-03" db="EMBL/GenBank/DDBJ databases">
        <title>RNA-seq based gene annotation and comparative genomics of four Zymoseptoria species reveal species-specific pathogenicity related genes and transposable element activity.</title>
        <authorList>
            <person name="Grandaubert J."/>
            <person name="Bhattacharyya A."/>
            <person name="Stukenbrock E.H."/>
        </authorList>
    </citation>
    <scope>NUCLEOTIDE SEQUENCE [LARGE SCALE GENOMIC DNA]</scope>
    <source>
        <strain evidence="3 4">Zb18110</strain>
    </source>
</reference>
<keyword evidence="2" id="KW-0472">Membrane</keyword>
<dbReference type="Proteomes" id="UP000033647">
    <property type="component" value="Unassembled WGS sequence"/>
</dbReference>